<feature type="compositionally biased region" description="Basic and acidic residues" evidence="1">
    <location>
        <begin position="68"/>
        <end position="80"/>
    </location>
</feature>
<dbReference type="PANTHER" id="PTHR38687">
    <property type="entry name" value="CELL DIVISION PROTEIN DEDD-RELATED"/>
    <property type="match status" value="1"/>
</dbReference>
<accession>A0ABS5DSN3</accession>
<evidence type="ECO:0000313" key="4">
    <source>
        <dbReference type="EMBL" id="MBQ0934152.1"/>
    </source>
</evidence>
<dbReference type="InterPro" id="IPR007730">
    <property type="entry name" value="SPOR-like_dom"/>
</dbReference>
<keyword evidence="2" id="KW-0472">Membrane</keyword>
<feature type="transmembrane region" description="Helical" evidence="2">
    <location>
        <begin position="30"/>
        <end position="53"/>
    </location>
</feature>
<dbReference type="PANTHER" id="PTHR38687:SF1">
    <property type="entry name" value="CELL DIVISION PROTEIN DEDD"/>
    <property type="match status" value="1"/>
</dbReference>
<keyword evidence="5" id="KW-1185">Reference proteome</keyword>
<dbReference type="Gene3D" id="3.30.70.1070">
    <property type="entry name" value="Sporulation related repeat"/>
    <property type="match status" value="1"/>
</dbReference>
<proteinExistence type="predicted"/>
<feature type="region of interest" description="Disordered" evidence="1">
    <location>
        <begin position="68"/>
        <end position="163"/>
    </location>
</feature>
<keyword evidence="2" id="KW-1133">Transmembrane helix</keyword>
<dbReference type="RefSeq" id="WP_210805747.1">
    <property type="nucleotide sequence ID" value="NZ_JAGQDG010000001.1"/>
</dbReference>
<gene>
    <name evidence="4" type="ORF">KAK11_02350</name>
</gene>
<dbReference type="SUPFAM" id="SSF110997">
    <property type="entry name" value="Sporulation related repeat"/>
    <property type="match status" value="1"/>
</dbReference>
<dbReference type="Pfam" id="PF05036">
    <property type="entry name" value="SPOR"/>
    <property type="match status" value="1"/>
</dbReference>
<keyword evidence="2" id="KW-0812">Transmembrane</keyword>
<dbReference type="PROSITE" id="PS51724">
    <property type="entry name" value="SPOR"/>
    <property type="match status" value="1"/>
</dbReference>
<evidence type="ECO:0000313" key="5">
    <source>
        <dbReference type="Proteomes" id="UP000672097"/>
    </source>
</evidence>
<dbReference type="InterPro" id="IPR036680">
    <property type="entry name" value="SPOR-like_sf"/>
</dbReference>
<evidence type="ECO:0000256" key="1">
    <source>
        <dbReference type="SAM" id="MobiDB-lite"/>
    </source>
</evidence>
<sequence>MHISQTPTFSRRTAVATAPAWGPRAQGGGFFLGAIVGLLAGLAIALAVALYIAKVPVPFVDKVPHRTAEQQQEEAERLKNWDPNAGLGGKPVQRPAGLRDPASAASGASAPAAPLTTVKAPPPAQTADAPAAAASPAKAASRPAAASAPAKPERDPAALLAGQGLPGEKPAVVASAPKAEGGFIYFVQAGAFSSADDAEQQRAKLAMAGVTAKVTEREQNGRVVHRVRVGPLDSREDAATVQEKLKAVGAEAALVRIEKPVKP</sequence>
<evidence type="ECO:0000256" key="2">
    <source>
        <dbReference type="SAM" id="Phobius"/>
    </source>
</evidence>
<comment type="caution">
    <text evidence="4">The sequence shown here is derived from an EMBL/GenBank/DDBJ whole genome shotgun (WGS) entry which is preliminary data.</text>
</comment>
<organism evidence="4 5">
    <name type="scientific">Ideonella paludis</name>
    <dbReference type="NCBI Taxonomy" id="1233411"/>
    <lineage>
        <taxon>Bacteria</taxon>
        <taxon>Pseudomonadati</taxon>
        <taxon>Pseudomonadota</taxon>
        <taxon>Betaproteobacteria</taxon>
        <taxon>Burkholderiales</taxon>
        <taxon>Sphaerotilaceae</taxon>
        <taxon>Ideonella</taxon>
    </lineage>
</organism>
<dbReference type="EMBL" id="JAGQDG010000001">
    <property type="protein sequence ID" value="MBQ0934152.1"/>
    <property type="molecule type" value="Genomic_DNA"/>
</dbReference>
<protein>
    <submittedName>
        <fullName evidence="4">SPOR domain-containing protein</fullName>
    </submittedName>
</protein>
<dbReference type="InterPro" id="IPR052521">
    <property type="entry name" value="Cell_div_SPOR-domain"/>
</dbReference>
<feature type="compositionally biased region" description="Low complexity" evidence="1">
    <location>
        <begin position="125"/>
        <end position="150"/>
    </location>
</feature>
<feature type="domain" description="SPOR" evidence="3">
    <location>
        <begin position="179"/>
        <end position="257"/>
    </location>
</feature>
<reference evidence="4 5" key="1">
    <citation type="submission" date="2021-04" db="EMBL/GenBank/DDBJ databases">
        <title>The genome sequence of type strain Ideonella paludis KCTC 32238.</title>
        <authorList>
            <person name="Liu Y."/>
        </authorList>
    </citation>
    <scope>NUCLEOTIDE SEQUENCE [LARGE SCALE GENOMIC DNA]</scope>
    <source>
        <strain evidence="4 5">KCTC 32238</strain>
    </source>
</reference>
<evidence type="ECO:0000259" key="3">
    <source>
        <dbReference type="PROSITE" id="PS51724"/>
    </source>
</evidence>
<feature type="compositionally biased region" description="Low complexity" evidence="1">
    <location>
        <begin position="101"/>
        <end position="114"/>
    </location>
</feature>
<dbReference type="Proteomes" id="UP000672097">
    <property type="component" value="Unassembled WGS sequence"/>
</dbReference>
<name>A0ABS5DSN3_9BURK</name>